<name>A0A4Y2SA13_ARAVE</name>
<reference evidence="1 2" key="1">
    <citation type="journal article" date="2019" name="Sci. Rep.">
        <title>Orb-weaving spider Araneus ventricosus genome elucidates the spidroin gene catalogue.</title>
        <authorList>
            <person name="Kono N."/>
            <person name="Nakamura H."/>
            <person name="Ohtoshi R."/>
            <person name="Moran D.A.P."/>
            <person name="Shinohara A."/>
            <person name="Yoshida Y."/>
            <person name="Fujiwara M."/>
            <person name="Mori M."/>
            <person name="Tomita M."/>
            <person name="Arakawa K."/>
        </authorList>
    </citation>
    <scope>NUCLEOTIDE SEQUENCE [LARGE SCALE GENOMIC DNA]</scope>
</reference>
<organism evidence="1 2">
    <name type="scientific">Araneus ventricosus</name>
    <name type="common">Orbweaver spider</name>
    <name type="synonym">Epeira ventricosa</name>
    <dbReference type="NCBI Taxonomy" id="182803"/>
    <lineage>
        <taxon>Eukaryota</taxon>
        <taxon>Metazoa</taxon>
        <taxon>Ecdysozoa</taxon>
        <taxon>Arthropoda</taxon>
        <taxon>Chelicerata</taxon>
        <taxon>Arachnida</taxon>
        <taxon>Araneae</taxon>
        <taxon>Araneomorphae</taxon>
        <taxon>Entelegynae</taxon>
        <taxon>Araneoidea</taxon>
        <taxon>Araneidae</taxon>
        <taxon>Araneus</taxon>
    </lineage>
</organism>
<comment type="caution">
    <text evidence="1">The sequence shown here is derived from an EMBL/GenBank/DDBJ whole genome shotgun (WGS) entry which is preliminary data.</text>
</comment>
<dbReference type="AlphaFoldDB" id="A0A4Y2SA13"/>
<accession>A0A4Y2SA13</accession>
<proteinExistence type="predicted"/>
<sequence length="164" mass="18520">PLGILVDGCHHSELWSDNEDDTSNPLLSSKSSYCSYGMTFRPMHAMACKSIPLTSHSEVTRGSYWEGPCNLAPWLDDEEDFLSKLPCRGGSLVHSDCSTAAPSTFSIVQIYFISHLTFKSINNLTQFCIKRFRSSNKPLGETEVENEVPYLYFSLPEEDVQRRK</sequence>
<keyword evidence="2" id="KW-1185">Reference proteome</keyword>
<protein>
    <submittedName>
        <fullName evidence="1">Uncharacterized protein</fullName>
    </submittedName>
</protein>
<evidence type="ECO:0000313" key="2">
    <source>
        <dbReference type="Proteomes" id="UP000499080"/>
    </source>
</evidence>
<dbReference type="EMBL" id="BGPR01020603">
    <property type="protein sequence ID" value="GBN85064.1"/>
    <property type="molecule type" value="Genomic_DNA"/>
</dbReference>
<dbReference type="Proteomes" id="UP000499080">
    <property type="component" value="Unassembled WGS sequence"/>
</dbReference>
<gene>
    <name evidence="1" type="ORF">AVEN_64023_1</name>
</gene>
<feature type="non-terminal residue" evidence="1">
    <location>
        <position position="1"/>
    </location>
</feature>
<evidence type="ECO:0000313" key="1">
    <source>
        <dbReference type="EMBL" id="GBN85064.1"/>
    </source>
</evidence>